<dbReference type="RefSeq" id="WP_057073646.1">
    <property type="nucleotide sequence ID" value="NZ_BKDB01000010.1"/>
</dbReference>
<name>A0A3R9QU81_ACIPI</name>
<proteinExistence type="predicted"/>
<organism evidence="1 2">
    <name type="scientific">Acinetobacter pittii</name>
    <name type="common">Acinetobacter genomosp. 3</name>
    <dbReference type="NCBI Taxonomy" id="48296"/>
    <lineage>
        <taxon>Bacteria</taxon>
        <taxon>Pseudomonadati</taxon>
        <taxon>Pseudomonadota</taxon>
        <taxon>Gammaproteobacteria</taxon>
        <taxon>Moraxellales</taxon>
        <taxon>Moraxellaceae</taxon>
        <taxon>Acinetobacter</taxon>
        <taxon>Acinetobacter calcoaceticus/baumannii complex</taxon>
    </lineage>
</organism>
<dbReference type="Proteomes" id="UP000271320">
    <property type="component" value="Unassembled WGS sequence"/>
</dbReference>
<reference evidence="1 2" key="1">
    <citation type="submission" date="2018-10" db="EMBL/GenBank/DDBJ databases">
        <title>GWAS and RNA-Seq identify cryptic mechanisms of antimicrobial resistance in Acinetobacter baumannii.</title>
        <authorList>
            <person name="Sahl J.W."/>
        </authorList>
    </citation>
    <scope>NUCLEOTIDE SEQUENCE [LARGE SCALE GENOMIC DNA]</scope>
    <source>
        <strain evidence="1 2">TG41884</strain>
    </source>
</reference>
<gene>
    <name evidence="1" type="ORF">EA752_14715</name>
</gene>
<sequence length="191" mass="21759">MEKCNHGHDRACLICGFGEFEGKRVFFEWKFEQLYSSFTKLHNTRITAPERSIKLALEAINNEIALCKKTETNREFPLSQRNQAFVIRETLQKIQEILKDEVPEVVNKAMIQVGSRVFVDFYSSNRAETDGKHIHGYGIVDGLDQNDTFVFGRLDKGGFFGCPIGDIQLVESSVPEAILEAESRRNQLAIK</sequence>
<protein>
    <submittedName>
        <fullName evidence="1">Uncharacterized protein</fullName>
    </submittedName>
</protein>
<dbReference type="EMBL" id="RFEW01000012">
    <property type="protein sequence ID" value="RSO57868.1"/>
    <property type="molecule type" value="Genomic_DNA"/>
</dbReference>
<evidence type="ECO:0000313" key="2">
    <source>
        <dbReference type="Proteomes" id="UP000271320"/>
    </source>
</evidence>
<comment type="caution">
    <text evidence="1">The sequence shown here is derived from an EMBL/GenBank/DDBJ whole genome shotgun (WGS) entry which is preliminary data.</text>
</comment>
<evidence type="ECO:0000313" key="1">
    <source>
        <dbReference type="EMBL" id="RSO57868.1"/>
    </source>
</evidence>
<dbReference type="AlphaFoldDB" id="A0A3R9QU81"/>
<accession>A0A3R9QU81</accession>